<dbReference type="FunFam" id="1.10.287.180:FF:000001">
    <property type="entry name" value="Transcription elongation factor GreA"/>
    <property type="match status" value="1"/>
</dbReference>
<organism evidence="11 12">
    <name type="scientific">Candidatus Dojkabacteria bacterium</name>
    <dbReference type="NCBI Taxonomy" id="2099670"/>
    <lineage>
        <taxon>Bacteria</taxon>
        <taxon>Candidatus Dojkabacteria</taxon>
    </lineage>
</organism>
<keyword evidence="11" id="KW-0648">Protein biosynthesis</keyword>
<name>A0A955RGG9_9BACT</name>
<keyword evidence="3 8" id="KW-0805">Transcription regulation</keyword>
<dbReference type="GO" id="GO:0070063">
    <property type="term" value="F:RNA polymerase binding"/>
    <property type="evidence" value="ECO:0007669"/>
    <property type="project" value="InterPro"/>
</dbReference>
<dbReference type="Gene3D" id="1.10.287.180">
    <property type="entry name" value="Transcription elongation factor, GreA/GreB, N-terminal domain"/>
    <property type="match status" value="1"/>
</dbReference>
<evidence type="ECO:0000313" key="11">
    <source>
        <dbReference type="EMBL" id="MCA9381283.1"/>
    </source>
</evidence>
<comment type="caution">
    <text evidence="11">The sequence shown here is derived from an EMBL/GenBank/DDBJ whole genome shotgun (WGS) entry which is preliminary data.</text>
</comment>
<dbReference type="PIRSF" id="PIRSF006092">
    <property type="entry name" value="GreA_GreB"/>
    <property type="match status" value="1"/>
</dbReference>
<feature type="domain" description="Transcription elongation factor GreA/GreB N-terminal" evidence="10">
    <location>
        <begin position="13"/>
        <end position="83"/>
    </location>
</feature>
<dbReference type="Gene3D" id="3.10.50.30">
    <property type="entry name" value="Transcription elongation factor, GreA/GreB, C-terminal domain"/>
    <property type="match status" value="1"/>
</dbReference>
<dbReference type="GO" id="GO:0006354">
    <property type="term" value="P:DNA-templated transcription elongation"/>
    <property type="evidence" value="ECO:0007669"/>
    <property type="project" value="TreeGrafter"/>
</dbReference>
<dbReference type="GO" id="GO:0003746">
    <property type="term" value="F:translation elongation factor activity"/>
    <property type="evidence" value="ECO:0007669"/>
    <property type="project" value="UniProtKB-KW"/>
</dbReference>
<dbReference type="InterPro" id="IPR036953">
    <property type="entry name" value="GreA/GreB_C_sf"/>
</dbReference>
<dbReference type="SUPFAM" id="SSF54534">
    <property type="entry name" value="FKBP-like"/>
    <property type="match status" value="1"/>
</dbReference>
<reference evidence="11" key="2">
    <citation type="journal article" date="2021" name="Microbiome">
        <title>Successional dynamics and alternative stable states in a saline activated sludge microbial community over 9 years.</title>
        <authorList>
            <person name="Wang Y."/>
            <person name="Ye J."/>
            <person name="Ju F."/>
            <person name="Liu L."/>
            <person name="Boyd J.A."/>
            <person name="Deng Y."/>
            <person name="Parks D.H."/>
            <person name="Jiang X."/>
            <person name="Yin X."/>
            <person name="Woodcroft B.J."/>
            <person name="Tyson G.W."/>
            <person name="Hugenholtz P."/>
            <person name="Polz M.F."/>
            <person name="Zhang T."/>
        </authorList>
    </citation>
    <scope>NUCLEOTIDE SEQUENCE</scope>
    <source>
        <strain evidence="11">HKST-UBA13</strain>
    </source>
</reference>
<evidence type="ECO:0000256" key="7">
    <source>
        <dbReference type="ARBA" id="ARBA00030776"/>
    </source>
</evidence>
<keyword evidence="11" id="KW-0251">Elongation factor</keyword>
<evidence type="ECO:0000313" key="12">
    <source>
        <dbReference type="Proteomes" id="UP000775877"/>
    </source>
</evidence>
<dbReference type="GO" id="GO:0003677">
    <property type="term" value="F:DNA binding"/>
    <property type="evidence" value="ECO:0007669"/>
    <property type="project" value="UniProtKB-UniRule"/>
</dbReference>
<dbReference type="PANTHER" id="PTHR30437">
    <property type="entry name" value="TRANSCRIPTION ELONGATION FACTOR GREA"/>
    <property type="match status" value="1"/>
</dbReference>
<evidence type="ECO:0000256" key="5">
    <source>
        <dbReference type="ARBA" id="ARBA00023163"/>
    </source>
</evidence>
<dbReference type="Proteomes" id="UP000775877">
    <property type="component" value="Unassembled WGS sequence"/>
</dbReference>
<accession>A0A955RGG9</accession>
<dbReference type="InterPro" id="IPR018151">
    <property type="entry name" value="TF_GreA/GreB_CS"/>
</dbReference>
<evidence type="ECO:0000256" key="4">
    <source>
        <dbReference type="ARBA" id="ARBA00023125"/>
    </source>
</evidence>
<evidence type="ECO:0000259" key="9">
    <source>
        <dbReference type="Pfam" id="PF01272"/>
    </source>
</evidence>
<evidence type="ECO:0000256" key="2">
    <source>
        <dbReference type="ARBA" id="ARBA00013729"/>
    </source>
</evidence>
<proteinExistence type="inferred from homology"/>
<dbReference type="AlphaFoldDB" id="A0A955RGG9"/>
<evidence type="ECO:0000256" key="8">
    <source>
        <dbReference type="HAMAP-Rule" id="MF_00105"/>
    </source>
</evidence>
<comment type="similarity">
    <text evidence="1 8">Belongs to the GreA/GreB family.</text>
</comment>
<keyword evidence="4 8" id="KW-0238">DNA-binding</keyword>
<dbReference type="HAMAP" id="MF_00105">
    <property type="entry name" value="GreA_GreB"/>
    <property type="match status" value="1"/>
</dbReference>
<dbReference type="GO" id="GO:0032784">
    <property type="term" value="P:regulation of DNA-templated transcription elongation"/>
    <property type="evidence" value="ECO:0007669"/>
    <property type="project" value="UniProtKB-UniRule"/>
</dbReference>
<gene>
    <name evidence="8" type="primary">greA</name>
    <name evidence="11" type="ORF">KC678_03390</name>
</gene>
<dbReference type="PROSITE" id="PS00830">
    <property type="entry name" value="GREAB_2"/>
    <property type="match status" value="1"/>
</dbReference>
<dbReference type="EMBL" id="JAGQLJ010000069">
    <property type="protein sequence ID" value="MCA9381283.1"/>
    <property type="molecule type" value="Genomic_DNA"/>
</dbReference>
<dbReference type="InterPro" id="IPR036805">
    <property type="entry name" value="Tscrpt_elong_fac_GreA/B_N_sf"/>
</dbReference>
<reference evidence="11" key="1">
    <citation type="submission" date="2020-04" db="EMBL/GenBank/DDBJ databases">
        <authorList>
            <person name="Zhang T."/>
        </authorList>
    </citation>
    <scope>NUCLEOTIDE SEQUENCE</scope>
    <source>
        <strain evidence="11">HKST-UBA13</strain>
    </source>
</reference>
<dbReference type="InterPro" id="IPR023459">
    <property type="entry name" value="Tscrpt_elong_fac_GreA/B_fam"/>
</dbReference>
<sequence length="166" mass="18290">MARKKAQKEEELIQMTQGSYDELVKELEFRKSTERENIAKEISAARELGDLSENHAYTVAMEKKDMNENRISDLESLIKNVQIVKTAGSSTLVTIGSKVTVTNLKNKKSRTLILTGSEQTEAADPSEGKVSIDSPIGKGILNAKKGDIVHVELPIGTVEYKIDKVS</sequence>
<dbReference type="Pfam" id="PF03449">
    <property type="entry name" value="GreA_GreB_N"/>
    <property type="match status" value="1"/>
</dbReference>
<dbReference type="PANTHER" id="PTHR30437:SF4">
    <property type="entry name" value="TRANSCRIPTION ELONGATION FACTOR GREA"/>
    <property type="match status" value="1"/>
</dbReference>
<feature type="domain" description="Transcription elongation factor GreA/GreB C-terminal" evidence="9">
    <location>
        <begin position="92"/>
        <end position="165"/>
    </location>
</feature>
<evidence type="ECO:0000256" key="6">
    <source>
        <dbReference type="ARBA" id="ARBA00024916"/>
    </source>
</evidence>
<keyword evidence="5 8" id="KW-0804">Transcription</keyword>
<dbReference type="InterPro" id="IPR022691">
    <property type="entry name" value="Tscrpt_elong_fac_GreA/B_N"/>
</dbReference>
<dbReference type="SUPFAM" id="SSF46557">
    <property type="entry name" value="GreA transcript cleavage protein, N-terminal domain"/>
    <property type="match status" value="1"/>
</dbReference>
<protein>
    <recommendedName>
        <fullName evidence="2 8">Transcription elongation factor GreA</fullName>
    </recommendedName>
    <alternativeName>
        <fullName evidence="7 8">Transcript cleavage factor GreA</fullName>
    </alternativeName>
</protein>
<dbReference type="Pfam" id="PF01272">
    <property type="entry name" value="GreA_GreB"/>
    <property type="match status" value="1"/>
</dbReference>
<evidence type="ECO:0000256" key="3">
    <source>
        <dbReference type="ARBA" id="ARBA00023015"/>
    </source>
</evidence>
<comment type="function">
    <text evidence="6 8">Necessary for efficient RNA polymerase transcription elongation past template-encoded arresting sites. The arresting sites in DNA have the property of trapping a certain fraction of elongating RNA polymerases that pass through, resulting in locked ternary complexes. Cleavage of the nascent transcript by cleavage factors such as GreA or GreB allows the resumption of elongation from the new 3'terminus. GreA releases sequences of 2 to 3 nucleotides.</text>
</comment>
<dbReference type="InterPro" id="IPR028624">
    <property type="entry name" value="Tscrpt_elong_fac_GreA/B"/>
</dbReference>
<dbReference type="InterPro" id="IPR001437">
    <property type="entry name" value="Tscrpt_elong_fac_GreA/B_C"/>
</dbReference>
<evidence type="ECO:0000256" key="1">
    <source>
        <dbReference type="ARBA" id="ARBA00008213"/>
    </source>
</evidence>
<evidence type="ECO:0000259" key="10">
    <source>
        <dbReference type="Pfam" id="PF03449"/>
    </source>
</evidence>